<evidence type="ECO:0000313" key="2">
    <source>
        <dbReference type="EMBL" id="SHM57423.1"/>
    </source>
</evidence>
<dbReference type="EMBL" id="FRDA01000001">
    <property type="protein sequence ID" value="SHM57423.1"/>
    <property type="molecule type" value="Genomic_DNA"/>
</dbReference>
<dbReference type="InterPro" id="IPR010753">
    <property type="entry name" value="DUF1330"/>
</dbReference>
<organism evidence="2 3">
    <name type="scientific">Pseudomonas asturiensis</name>
    <dbReference type="NCBI Taxonomy" id="1190415"/>
    <lineage>
        <taxon>Bacteria</taxon>
        <taxon>Pseudomonadati</taxon>
        <taxon>Pseudomonadota</taxon>
        <taxon>Gammaproteobacteria</taxon>
        <taxon>Pseudomonadales</taxon>
        <taxon>Pseudomonadaceae</taxon>
        <taxon>Pseudomonas</taxon>
    </lineage>
</organism>
<dbReference type="STRING" id="1190415.SAMN05216593_101594"/>
<evidence type="ECO:0000259" key="1">
    <source>
        <dbReference type="Pfam" id="PF07045"/>
    </source>
</evidence>
<evidence type="ECO:0000313" key="3">
    <source>
        <dbReference type="Proteomes" id="UP000183983"/>
    </source>
</evidence>
<gene>
    <name evidence="2" type="ORF">SAMN05216593_101594</name>
</gene>
<dbReference type="Gene3D" id="3.30.70.100">
    <property type="match status" value="1"/>
</dbReference>
<sequence>MPKGYLIGHVSILDATAYAAYAKAAGEAMRPFNPKVIAGGQYANLEGEAHERHVIFEFDSFADAKRFYEGPEYQAAKDLRVGAATGTFVILEGAF</sequence>
<protein>
    <submittedName>
        <fullName evidence="2">Uncharacterized conserved protein, DUF1330 family</fullName>
    </submittedName>
</protein>
<dbReference type="Proteomes" id="UP000183983">
    <property type="component" value="Unassembled WGS sequence"/>
</dbReference>
<dbReference type="PANTHER" id="PTHR41521:SF4">
    <property type="entry name" value="BLR0684 PROTEIN"/>
    <property type="match status" value="1"/>
</dbReference>
<dbReference type="InterPro" id="IPR011008">
    <property type="entry name" value="Dimeric_a/b-barrel"/>
</dbReference>
<dbReference type="Pfam" id="PF07045">
    <property type="entry name" value="DUF1330"/>
    <property type="match status" value="1"/>
</dbReference>
<name>A0A1M7JXG5_9PSED</name>
<dbReference type="SUPFAM" id="SSF54909">
    <property type="entry name" value="Dimeric alpha+beta barrel"/>
    <property type="match status" value="1"/>
</dbReference>
<dbReference type="AlphaFoldDB" id="A0A1M7JXG5"/>
<dbReference type="OrthoDB" id="516779at2"/>
<feature type="domain" description="DUF1330" evidence="1">
    <location>
        <begin position="3"/>
        <end position="93"/>
    </location>
</feature>
<reference evidence="2 3" key="1">
    <citation type="submission" date="2016-11" db="EMBL/GenBank/DDBJ databases">
        <authorList>
            <person name="Jaros S."/>
            <person name="Januszkiewicz K."/>
            <person name="Wedrychowicz H."/>
        </authorList>
    </citation>
    <scope>NUCLEOTIDE SEQUENCE [LARGE SCALE GENOMIC DNA]</scope>
    <source>
        <strain evidence="2 3">LMG 26898</strain>
    </source>
</reference>
<proteinExistence type="predicted"/>
<dbReference type="PANTHER" id="PTHR41521">
    <property type="match status" value="1"/>
</dbReference>
<accession>A0A1M7JXG5</accession>